<proteinExistence type="predicted"/>
<dbReference type="PROSITE" id="PS51729">
    <property type="entry name" value="GNAT_YJDJ"/>
    <property type="match status" value="1"/>
</dbReference>
<reference evidence="2" key="1">
    <citation type="submission" date="2024-05" db="EMBL/GenBank/DDBJ databases">
        <title>Metabacillus sp. nov., isolated from the rhizosphere soil of tomato plants.</title>
        <authorList>
            <person name="Ma R."/>
        </authorList>
    </citation>
    <scope>NUCLEOTIDE SEQUENCE</scope>
    <source>
        <strain evidence="2">DBTR6</strain>
    </source>
</reference>
<dbReference type="Proteomes" id="UP001165287">
    <property type="component" value="Unassembled WGS sequence"/>
</dbReference>
<dbReference type="SUPFAM" id="SSF55729">
    <property type="entry name" value="Acyl-CoA N-acyltransferases (Nat)"/>
    <property type="match status" value="1"/>
</dbReference>
<dbReference type="InterPro" id="IPR016181">
    <property type="entry name" value="Acyl_CoA_acyltransferase"/>
</dbReference>
<dbReference type="PANTHER" id="PTHR31435:SF10">
    <property type="entry name" value="BSR4717 PROTEIN"/>
    <property type="match status" value="1"/>
</dbReference>
<protein>
    <submittedName>
        <fullName evidence="2">N-acetyltransferase</fullName>
    </submittedName>
</protein>
<dbReference type="CDD" id="cd04301">
    <property type="entry name" value="NAT_SF"/>
    <property type="match status" value="1"/>
</dbReference>
<dbReference type="EMBL" id="JAIQUM010000045">
    <property type="protein sequence ID" value="MBZ5752070.1"/>
    <property type="molecule type" value="Genomic_DNA"/>
</dbReference>
<evidence type="ECO:0000259" key="1">
    <source>
        <dbReference type="PROSITE" id="PS51729"/>
    </source>
</evidence>
<gene>
    <name evidence="2" type="ORF">K9V48_17890</name>
</gene>
<dbReference type="RefSeq" id="WP_224140491.1">
    <property type="nucleotide sequence ID" value="NZ_JAIQUM010000045.1"/>
</dbReference>
<name>A0ABS7UUT7_9BACI</name>
<comment type="caution">
    <text evidence="2">The sequence shown here is derived from an EMBL/GenBank/DDBJ whole genome shotgun (WGS) entry which is preliminary data.</text>
</comment>
<dbReference type="InterPro" id="IPR031165">
    <property type="entry name" value="GNAT_YJDJ"/>
</dbReference>
<accession>A0ABS7UUT7</accession>
<feature type="domain" description="N-acetyltransferase" evidence="1">
    <location>
        <begin position="2"/>
        <end position="88"/>
    </location>
</feature>
<organism evidence="2 3">
    <name type="scientific">Metabacillus rhizolycopersici</name>
    <dbReference type="NCBI Taxonomy" id="2875709"/>
    <lineage>
        <taxon>Bacteria</taxon>
        <taxon>Bacillati</taxon>
        <taxon>Bacillota</taxon>
        <taxon>Bacilli</taxon>
        <taxon>Bacillales</taxon>
        <taxon>Bacillaceae</taxon>
        <taxon>Metabacillus</taxon>
    </lineage>
</organism>
<dbReference type="Pfam" id="PF14542">
    <property type="entry name" value="Acetyltransf_CG"/>
    <property type="match status" value="1"/>
</dbReference>
<keyword evidence="3" id="KW-1185">Reference proteome</keyword>
<dbReference type="InterPro" id="IPR045057">
    <property type="entry name" value="Gcn5-rel_NAT"/>
</dbReference>
<evidence type="ECO:0000313" key="3">
    <source>
        <dbReference type="Proteomes" id="UP001165287"/>
    </source>
</evidence>
<sequence>MNIQKDENTFYIGERDDKKAELHFEEKGDRLIVDHTFVSDELRGQGVAGKLVEKVVQFARTEGKKILPTCSYAKEKMKKTKEYHDVLEF</sequence>
<dbReference type="PANTHER" id="PTHR31435">
    <property type="entry name" value="PROTEIN NATD1"/>
    <property type="match status" value="1"/>
</dbReference>
<evidence type="ECO:0000313" key="2">
    <source>
        <dbReference type="EMBL" id="MBZ5752070.1"/>
    </source>
</evidence>
<dbReference type="Gene3D" id="3.40.630.30">
    <property type="match status" value="1"/>
</dbReference>